<feature type="compositionally biased region" description="Polar residues" evidence="1">
    <location>
        <begin position="474"/>
        <end position="500"/>
    </location>
</feature>
<dbReference type="AlphaFoldDB" id="A0AAV9PF86"/>
<dbReference type="RefSeq" id="XP_064659766.1">
    <property type="nucleotide sequence ID" value="XM_064802405.1"/>
</dbReference>
<proteinExistence type="predicted"/>
<feature type="compositionally biased region" description="Basic and acidic residues" evidence="1">
    <location>
        <begin position="721"/>
        <end position="742"/>
    </location>
</feature>
<dbReference type="Proteomes" id="UP001337655">
    <property type="component" value="Unassembled WGS sequence"/>
</dbReference>
<feature type="compositionally biased region" description="Polar residues" evidence="1">
    <location>
        <begin position="885"/>
        <end position="897"/>
    </location>
</feature>
<comment type="caution">
    <text evidence="3">The sequence shown here is derived from an EMBL/GenBank/DDBJ whole genome shotgun (WGS) entry which is preliminary data.</text>
</comment>
<reference evidence="3 4" key="1">
    <citation type="submission" date="2023-08" db="EMBL/GenBank/DDBJ databases">
        <title>Black Yeasts Isolated from many extreme environments.</title>
        <authorList>
            <person name="Coleine C."/>
            <person name="Stajich J.E."/>
            <person name="Selbmann L."/>
        </authorList>
    </citation>
    <scope>NUCLEOTIDE SEQUENCE [LARGE SCALE GENOMIC DNA]</scope>
    <source>
        <strain evidence="3 4">CCFEE 5935</strain>
    </source>
</reference>
<keyword evidence="4" id="KW-1185">Reference proteome</keyword>
<feature type="compositionally biased region" description="Low complexity" evidence="1">
    <location>
        <begin position="429"/>
        <end position="438"/>
    </location>
</feature>
<feature type="region of interest" description="Disordered" evidence="1">
    <location>
        <begin position="1"/>
        <end position="43"/>
    </location>
</feature>
<feature type="compositionally biased region" description="Acidic residues" evidence="1">
    <location>
        <begin position="808"/>
        <end position="824"/>
    </location>
</feature>
<name>A0AAV9PF86_9PEZI</name>
<feature type="compositionally biased region" description="Polar residues" evidence="1">
    <location>
        <begin position="781"/>
        <end position="791"/>
    </location>
</feature>
<dbReference type="Pfam" id="PF10650">
    <property type="entry name" value="zf-C3H1"/>
    <property type="match status" value="1"/>
</dbReference>
<dbReference type="GO" id="GO:0005634">
    <property type="term" value="C:nucleus"/>
    <property type="evidence" value="ECO:0007669"/>
    <property type="project" value="TreeGrafter"/>
</dbReference>
<dbReference type="PANTHER" id="PTHR21563">
    <property type="entry name" value="ZINC FINGER C3H1 DOMAIN-CONTAINING PROTEIN"/>
    <property type="match status" value="1"/>
</dbReference>
<feature type="compositionally biased region" description="Low complexity" evidence="1">
    <location>
        <begin position="596"/>
        <end position="611"/>
    </location>
</feature>
<evidence type="ECO:0000313" key="4">
    <source>
        <dbReference type="Proteomes" id="UP001337655"/>
    </source>
</evidence>
<feature type="compositionally biased region" description="Polar residues" evidence="1">
    <location>
        <begin position="664"/>
        <end position="686"/>
    </location>
</feature>
<dbReference type="GeneID" id="89926500"/>
<dbReference type="PANTHER" id="PTHR21563:SF3">
    <property type="entry name" value="ZINC FINGER C3H1 DOMAIN-CONTAINING PROTEIN"/>
    <property type="match status" value="1"/>
</dbReference>
<accession>A0AAV9PF86</accession>
<feature type="compositionally biased region" description="Basic and acidic residues" evidence="1">
    <location>
        <begin position="618"/>
        <end position="633"/>
    </location>
</feature>
<feature type="region of interest" description="Disordered" evidence="1">
    <location>
        <begin position="106"/>
        <end position="203"/>
    </location>
</feature>
<feature type="compositionally biased region" description="Polar residues" evidence="1">
    <location>
        <begin position="106"/>
        <end position="120"/>
    </location>
</feature>
<feature type="compositionally biased region" description="Pro residues" evidence="1">
    <location>
        <begin position="439"/>
        <end position="457"/>
    </location>
</feature>
<evidence type="ECO:0000259" key="2">
    <source>
        <dbReference type="Pfam" id="PF10650"/>
    </source>
</evidence>
<dbReference type="GO" id="GO:0000178">
    <property type="term" value="C:exosome (RNase complex)"/>
    <property type="evidence" value="ECO:0007669"/>
    <property type="project" value="TreeGrafter"/>
</dbReference>
<feature type="compositionally biased region" description="Basic and acidic residues" evidence="1">
    <location>
        <begin position="338"/>
        <end position="371"/>
    </location>
</feature>
<feature type="compositionally biased region" description="Acidic residues" evidence="1">
    <location>
        <begin position="940"/>
        <end position="951"/>
    </location>
</feature>
<sequence length="1151" mass="122392">MAYTSIAGGGALPPTPHDAPQQQQYPQTHGPPHPQAAATQQAAFQQNGQLAAIDPALLAGISPERLAAIFQAFQSGVFTAPPQVGGASNEPNHAPTASALTPSNMQVQEAPSQLQIDSSNGDADMEDGELEEGEATEVWQEQGFLRPPPTGPRRPSASPDGHSARDATKQTAPGSAPTNQTGMPSPLPQQNGTTTTRASREHTAGLFVQEMVRAGKTFDDLVSQVSSPKALARLFRRLDLPVPAIYNSNDVAQRANGAEATQSLAAKPSPDPPRRAPAAKRPPPAKHLDRSEYLAKLQALKPTKTSDVDPKSKAPAKVTADAVKSPAAITTEAPQAKDLNETVKDKEPPRPAAKDDAKTELARQKLADWRAKQAAKKAGLPTAAKSSPVPATVPPPEPSQKSAFSPWQDLRVSGAATDLDSRFAELRSQQPSVQAQQPSAPPAQPPPVQTVTSPPPLTSYAGFTGLPGLFMHSSVPQPSHNSFPDTQAAASQPAQNTINPAPSPLTGPSIATRKRPVAADFEGVSEATSARKRPFGQDRNTSEQESVVIDVSDEEDEGDSTAMDVDVENGAPATKSFRDVGALPDFRPRSGYQMQSSTPSTPGNSTPNGTTYEQQMQRIEEFKRQIAEREARSKAKGKKTATPLIESAASIQAPAATTPEGGETSFSKPDGQSTPKIGSVAITTGPSAEKAKLSSQSPLLATDHSRTNSDNHAPSPAALRRQQEKERLRQRLIDLEKNEMADLNKAVEAASSRSAEPAEPAPLPSQLRVSNGSLPGISMRDASTVSVTPASQEVPEPVSRATDVAQTEYEEWEVDDGSASEFYDDEKPPTSVQTGASAVSEDAKQAASTQASETDESSEDMEVAMSESSDEDDVPEEPSLPIGTIAQNPATDEGQSQLEHDHLDTLQAPQYKEADSEMTDGPSRVNSKLGVSSSGSTDASDSDDYDPDYDASFDSSTSQQGKGVADSALPAQPTAGSISKSGTVDEDLASELQPKTSEAAHLADTENMVHRTHYTPYESPLRMFKDFRWHPNYSDVVPGGFQSLTYSNKINPDTPLCPYEATGGQCNDQGCKNQHFKDMGLPDGDLLSTMGTKNVPARTPEQYKQWKDGLAAVIRELRAIKPAPDANAIAKRMAEYRRDFIGDATKVLNLR</sequence>
<organism evidence="3 4">
    <name type="scientific">Saxophila tyrrhenica</name>
    <dbReference type="NCBI Taxonomy" id="1690608"/>
    <lineage>
        <taxon>Eukaryota</taxon>
        <taxon>Fungi</taxon>
        <taxon>Dikarya</taxon>
        <taxon>Ascomycota</taxon>
        <taxon>Pezizomycotina</taxon>
        <taxon>Dothideomycetes</taxon>
        <taxon>Dothideomycetidae</taxon>
        <taxon>Mycosphaerellales</taxon>
        <taxon>Extremaceae</taxon>
        <taxon>Saxophila</taxon>
    </lineage>
</organism>
<dbReference type="EMBL" id="JAVRRT010000007">
    <property type="protein sequence ID" value="KAK5170568.1"/>
    <property type="molecule type" value="Genomic_DNA"/>
</dbReference>
<dbReference type="InterPro" id="IPR039278">
    <property type="entry name" value="Red1"/>
</dbReference>
<feature type="compositionally biased region" description="Low complexity" evidence="1">
    <location>
        <begin position="746"/>
        <end position="758"/>
    </location>
</feature>
<gene>
    <name evidence="3" type="primary">ZFC3H1</name>
    <name evidence="3" type="ORF">LTR77_005156</name>
</gene>
<feature type="region of interest" description="Disordered" evidence="1">
    <location>
        <begin position="256"/>
        <end position="999"/>
    </location>
</feature>
<evidence type="ECO:0000256" key="1">
    <source>
        <dbReference type="SAM" id="MobiDB-lite"/>
    </source>
</evidence>
<evidence type="ECO:0000313" key="3">
    <source>
        <dbReference type="EMBL" id="KAK5170568.1"/>
    </source>
</evidence>
<feature type="compositionally biased region" description="Acidic residues" evidence="1">
    <location>
        <begin position="123"/>
        <end position="135"/>
    </location>
</feature>
<feature type="compositionally biased region" description="Polar residues" evidence="1">
    <location>
        <begin position="169"/>
        <end position="197"/>
    </location>
</feature>
<feature type="domain" description="Putative zinc-finger" evidence="2">
    <location>
        <begin position="1056"/>
        <end position="1077"/>
    </location>
</feature>
<feature type="compositionally biased region" description="Acidic residues" evidence="1">
    <location>
        <begin position="853"/>
        <end position="876"/>
    </location>
</feature>
<protein>
    <submittedName>
        <fullName evidence="3">Zinc finger C3H1 domain-containing protein</fullName>
    </submittedName>
</protein>
<dbReference type="InterPro" id="IPR019607">
    <property type="entry name" value="Putative_zinc-finger_domain"/>
</dbReference>